<evidence type="ECO:0000313" key="2">
    <source>
        <dbReference type="EMBL" id="CAI9106081.1"/>
    </source>
</evidence>
<sequence length="373" mass="44020">MYTSNPHTLNTRRMIPNDLLHEILKRVPLKSLMRFQCVSRIWQSIINDPLFIKAYPRLANRFLVSLECCRDHVLFKICSLGEGGGRHRAIIFSQTLPHEAMDCDRKPKAYTNIVNGFICFYRDEKSWLYDIISQDLVKLPDFGSTIFTDDTHFGFDRVNKRYKLLKILDSYQVAIFTVGVDSSWRIRDFASLPSLEILAYRPSCFGGILRWINHRPRNEDRSLDRLEYQCRVVAFDLDKEKFIHKKCLDFGNYEGKSYTKMMNFGPCKVVTRFDLTELDLAGRRNPPRISRRFRTGMDESYDSPRVRVLLYNVKERSFHEIHLFDPSKREWERIMMDSSFTLDSTSYFEKNLVSFGCHNLTPKLNLLSDDYFN</sequence>
<dbReference type="Pfam" id="PF00646">
    <property type="entry name" value="F-box"/>
    <property type="match status" value="1"/>
</dbReference>
<dbReference type="CDD" id="cd22157">
    <property type="entry name" value="F-box_AtFBW1-like"/>
    <property type="match status" value="1"/>
</dbReference>
<dbReference type="PANTHER" id="PTHR31111:SF138">
    <property type="entry name" value="F-BOX ASSOCIATED DOMAIN-CONTAINING PROTEIN"/>
    <property type="match status" value="1"/>
</dbReference>
<name>A0AAV1DF84_OLDCO</name>
<gene>
    <name evidence="2" type="ORF">OLC1_LOCUS14652</name>
</gene>
<dbReference type="PANTHER" id="PTHR31111">
    <property type="entry name" value="BNAA05G37150D PROTEIN-RELATED"/>
    <property type="match status" value="1"/>
</dbReference>
<keyword evidence="3" id="KW-1185">Reference proteome</keyword>
<protein>
    <submittedName>
        <fullName evidence="2">OLC1v1005139C1</fullName>
    </submittedName>
</protein>
<accession>A0AAV1DF84</accession>
<evidence type="ECO:0000259" key="1">
    <source>
        <dbReference type="PROSITE" id="PS50181"/>
    </source>
</evidence>
<dbReference type="InterPro" id="IPR036047">
    <property type="entry name" value="F-box-like_dom_sf"/>
</dbReference>
<dbReference type="AlphaFoldDB" id="A0AAV1DF84"/>
<reference evidence="2" key="1">
    <citation type="submission" date="2023-03" db="EMBL/GenBank/DDBJ databases">
        <authorList>
            <person name="Julca I."/>
        </authorList>
    </citation>
    <scope>NUCLEOTIDE SEQUENCE</scope>
</reference>
<organism evidence="2 3">
    <name type="scientific">Oldenlandia corymbosa var. corymbosa</name>
    <dbReference type="NCBI Taxonomy" id="529605"/>
    <lineage>
        <taxon>Eukaryota</taxon>
        <taxon>Viridiplantae</taxon>
        <taxon>Streptophyta</taxon>
        <taxon>Embryophyta</taxon>
        <taxon>Tracheophyta</taxon>
        <taxon>Spermatophyta</taxon>
        <taxon>Magnoliopsida</taxon>
        <taxon>eudicotyledons</taxon>
        <taxon>Gunneridae</taxon>
        <taxon>Pentapetalae</taxon>
        <taxon>asterids</taxon>
        <taxon>lamiids</taxon>
        <taxon>Gentianales</taxon>
        <taxon>Rubiaceae</taxon>
        <taxon>Rubioideae</taxon>
        <taxon>Spermacoceae</taxon>
        <taxon>Hedyotis-Oldenlandia complex</taxon>
        <taxon>Oldenlandia</taxon>
    </lineage>
</organism>
<dbReference type="PROSITE" id="PS50181">
    <property type="entry name" value="FBOX"/>
    <property type="match status" value="1"/>
</dbReference>
<dbReference type="EMBL" id="OX459122">
    <property type="protein sequence ID" value="CAI9106081.1"/>
    <property type="molecule type" value="Genomic_DNA"/>
</dbReference>
<evidence type="ECO:0000313" key="3">
    <source>
        <dbReference type="Proteomes" id="UP001161247"/>
    </source>
</evidence>
<feature type="domain" description="F-box" evidence="1">
    <location>
        <begin position="9"/>
        <end position="58"/>
    </location>
</feature>
<dbReference type="SUPFAM" id="SSF81383">
    <property type="entry name" value="F-box domain"/>
    <property type="match status" value="1"/>
</dbReference>
<dbReference type="InterPro" id="IPR013187">
    <property type="entry name" value="F-box-assoc_dom_typ3"/>
</dbReference>
<proteinExistence type="predicted"/>
<dbReference type="SMART" id="SM00256">
    <property type="entry name" value="FBOX"/>
    <property type="match status" value="1"/>
</dbReference>
<dbReference type="Proteomes" id="UP001161247">
    <property type="component" value="Chromosome 5"/>
</dbReference>
<dbReference type="InterPro" id="IPR001810">
    <property type="entry name" value="F-box_dom"/>
</dbReference>
<dbReference type="Pfam" id="PF08268">
    <property type="entry name" value="FBA_3"/>
    <property type="match status" value="1"/>
</dbReference>
<dbReference type="Gene3D" id="1.20.1280.50">
    <property type="match status" value="1"/>
</dbReference>